<name>A0A519BHI0_ACIG2</name>
<reference evidence="1 2" key="1">
    <citation type="journal article" date="2019" name="ISME J.">
        <title>Insights into ecological role of a new deltaproteobacterial order Candidatus Acidulodesulfobacterales by metagenomics and metatranscriptomics.</title>
        <authorList>
            <person name="Tan S."/>
            <person name="Liu J."/>
            <person name="Fang Y."/>
            <person name="Hedlund B.P."/>
            <person name="Lian Z.H."/>
            <person name="Huang L.Y."/>
            <person name="Li J.T."/>
            <person name="Huang L.N."/>
            <person name="Li W.J."/>
            <person name="Jiang H.C."/>
            <person name="Dong H.L."/>
            <person name="Shu W.S."/>
        </authorList>
    </citation>
    <scope>NUCLEOTIDE SEQUENCE [LARGE SCALE GENOMIC DNA]</scope>
    <source>
        <strain evidence="1">AP2</strain>
    </source>
</reference>
<comment type="caution">
    <text evidence="1">The sequence shown here is derived from an EMBL/GenBank/DDBJ whole genome shotgun (WGS) entry which is preliminary data.</text>
</comment>
<organism evidence="1 2">
    <name type="scientific">Acididesulfobacter guangdongensis</name>
    <dbReference type="NCBI Taxonomy" id="2597225"/>
    <lineage>
        <taxon>Bacteria</taxon>
        <taxon>Deltaproteobacteria</taxon>
        <taxon>Candidatus Acidulodesulfobacterales</taxon>
        <taxon>Candidatus Acididesulfobacter</taxon>
    </lineage>
</organism>
<sequence>MKKQLTVFLIALFVLGVSFAIVPKKANAIPAFAQKYHFSCAVCHTVFPNLNPFGRAFWRNGFRLPGTNGTPADATQITKGLSLPNPWPVPIMIEANIAYLHQGNEGIATPGFVDNGSTGQTDGFNDKLGIVAGGAFKIYSPLSNSISFYVHTGATNGNAIKNNQVWASLNGLGSGFGIAPHLLNLKMGIITTASPYFYRQMMDWNSVGPVGNGQDLNIGYDGEAGTLIHAQNPGIELYGTPGYHLWYKVTMTNDAGSAGSFINNNPNLNTSGITLANNDAALSNDTTSNAMEYSYQLKEYYPVPVGQLEFGYYGATIAEPIQTTASAKTVGSWTDRVTVNGIDVDLANDIYELGATWMEQNDSNPYGPSNENVNTFNGLTGNNTINNTSNGYSDFEVYGRYLFPQVGDGLMVYADYATYSWAHKDAQEAFDRTLNSSYPNNDDLYQVGSYNGNDGVKDALYLMAEYNLAYNAHLYAGYDFTNHTQDNTLQTGLFFAF</sequence>
<evidence type="ECO:0000313" key="2">
    <source>
        <dbReference type="Proteomes" id="UP000316562"/>
    </source>
</evidence>
<gene>
    <name evidence="1" type="ORF">EVJ46_00260</name>
</gene>
<dbReference type="AlphaFoldDB" id="A0A519BHI0"/>
<dbReference type="EMBL" id="SGBC01000001">
    <property type="protein sequence ID" value="RZD16709.1"/>
    <property type="molecule type" value="Genomic_DNA"/>
</dbReference>
<evidence type="ECO:0000313" key="1">
    <source>
        <dbReference type="EMBL" id="RZD16709.1"/>
    </source>
</evidence>
<accession>A0A519BHI0</accession>
<protein>
    <recommendedName>
        <fullName evidence="3">Cytochrome C</fullName>
    </recommendedName>
</protein>
<dbReference type="Proteomes" id="UP000316562">
    <property type="component" value="Unassembled WGS sequence"/>
</dbReference>
<proteinExistence type="predicted"/>
<evidence type="ECO:0008006" key="3">
    <source>
        <dbReference type="Google" id="ProtNLM"/>
    </source>
</evidence>